<keyword evidence="1" id="KW-1133">Transmembrane helix</keyword>
<proteinExistence type="predicted"/>
<feature type="transmembrane region" description="Helical" evidence="1">
    <location>
        <begin position="369"/>
        <end position="390"/>
    </location>
</feature>
<evidence type="ECO:0000313" key="2">
    <source>
        <dbReference type="EMBL" id="RKN54715.1"/>
    </source>
</evidence>
<dbReference type="AlphaFoldDB" id="A0A3B0A2F6"/>
<protein>
    <recommendedName>
        <fullName evidence="4">Transmembrane protein</fullName>
    </recommendedName>
</protein>
<evidence type="ECO:0008006" key="4">
    <source>
        <dbReference type="Google" id="ProtNLM"/>
    </source>
</evidence>
<gene>
    <name evidence="2" type="ORF">D7193_21815</name>
</gene>
<organism evidence="2 3">
    <name type="scientific">Micromonospora costi</name>
    <dbReference type="NCBI Taxonomy" id="1530042"/>
    <lineage>
        <taxon>Bacteria</taxon>
        <taxon>Bacillati</taxon>
        <taxon>Actinomycetota</taxon>
        <taxon>Actinomycetes</taxon>
        <taxon>Micromonosporales</taxon>
        <taxon>Micromonosporaceae</taxon>
        <taxon>Micromonospora</taxon>
    </lineage>
</organism>
<accession>A0A3B0A2F6</accession>
<evidence type="ECO:0000256" key="1">
    <source>
        <dbReference type="SAM" id="Phobius"/>
    </source>
</evidence>
<feature type="transmembrane region" description="Helical" evidence="1">
    <location>
        <begin position="535"/>
        <end position="556"/>
    </location>
</feature>
<sequence>MTARTTSTPGRWRLHAVAAVVALLVLTPLVRPGYVLRYDMVFVPRQPLRWDLIASDDALPRAVPQDAIVSLLSLAMPGWLLQRVVLVAIVWLAVVGAGRLVPARRELTRIVAAVGYAWTPFLAERLLLGQWGLLLAYAALPWLIRAAIGLREGRRGALPRLTVAAAAAAITPTGGLLALVTVLVLLCGRGSVARRRSAGAVGAVAGLNLPWLVAAAVTAAGGRSDPTGVTAFAARSEGWAGSWVALAGTGGIWNGQTTPASRAALLVPVVTAGLLVLAATGFPLLRDRWPAGAANRLGLLAVGSFLSAAVAVLPGGAGLLRWFVAEVPGAGLLRDGQKLLVPYALCLVLCAALGGERAAARLRPPGDRLVLVGLVLLPVAALPDLAYGVAGRLEPVRYPREWTTVAAEVARDPGPALSLPLSMYRSYDWNRGTVVIDPMARHLPVEVVTDDTLVVGDLVVTGESPRLAQLRRALADGRPLAGSDLRWIVVQHRSGGDAVPPAVLDGLEVVHSGSELTLYRNPTATPADVDRRHGWPVVLALCAALAVFFTAIGSLLRRPTAW</sequence>
<keyword evidence="3" id="KW-1185">Reference proteome</keyword>
<keyword evidence="1" id="KW-0812">Transmembrane</keyword>
<feature type="transmembrane region" description="Helical" evidence="1">
    <location>
        <begin position="122"/>
        <end position="144"/>
    </location>
</feature>
<dbReference type="Proteomes" id="UP000279968">
    <property type="component" value="Unassembled WGS sequence"/>
</dbReference>
<name>A0A3B0A2F6_9ACTN</name>
<dbReference type="EMBL" id="RBAN01000003">
    <property type="protein sequence ID" value="RKN54715.1"/>
    <property type="molecule type" value="Genomic_DNA"/>
</dbReference>
<evidence type="ECO:0000313" key="3">
    <source>
        <dbReference type="Proteomes" id="UP000279968"/>
    </source>
</evidence>
<feature type="transmembrane region" description="Helical" evidence="1">
    <location>
        <begin position="297"/>
        <end position="320"/>
    </location>
</feature>
<reference evidence="2 3" key="1">
    <citation type="journal article" date="2015" name="Int. J. Syst. Evol. Microbiol.">
        <title>Micromonospora costi sp. nov., isolated from a leaf of Costus speciosus.</title>
        <authorList>
            <person name="Thawai C."/>
        </authorList>
    </citation>
    <scope>NUCLEOTIDE SEQUENCE [LARGE SCALE GENOMIC DNA]</scope>
    <source>
        <strain evidence="2 3">CS1-12</strain>
    </source>
</reference>
<feature type="transmembrane region" description="Helical" evidence="1">
    <location>
        <begin position="164"/>
        <end position="186"/>
    </location>
</feature>
<keyword evidence="1" id="KW-0472">Membrane</keyword>
<feature type="transmembrane region" description="Helical" evidence="1">
    <location>
        <begin position="80"/>
        <end position="101"/>
    </location>
</feature>
<feature type="transmembrane region" description="Helical" evidence="1">
    <location>
        <begin position="340"/>
        <end position="360"/>
    </location>
</feature>
<feature type="transmembrane region" description="Helical" evidence="1">
    <location>
        <begin position="12"/>
        <end position="30"/>
    </location>
</feature>
<feature type="transmembrane region" description="Helical" evidence="1">
    <location>
        <begin position="263"/>
        <end position="285"/>
    </location>
</feature>
<dbReference type="OrthoDB" id="3463898at2"/>
<feature type="transmembrane region" description="Helical" evidence="1">
    <location>
        <begin position="198"/>
        <end position="220"/>
    </location>
</feature>
<comment type="caution">
    <text evidence="2">The sequence shown here is derived from an EMBL/GenBank/DDBJ whole genome shotgun (WGS) entry which is preliminary data.</text>
</comment>